<name>A0A875S6F5_EENNA</name>
<comment type="subcellular location">
    <subcellularLocation>
        <location evidence="1">Membrane</location>
        <topology evidence="1">Single-pass type IV membrane protein</topology>
    </subcellularLocation>
</comment>
<evidence type="ECO:0000259" key="9">
    <source>
        <dbReference type="PROSITE" id="PS50192"/>
    </source>
</evidence>
<feature type="compositionally biased region" description="Polar residues" evidence="7">
    <location>
        <begin position="1"/>
        <end position="13"/>
    </location>
</feature>
<dbReference type="GO" id="GO:0048278">
    <property type="term" value="P:vesicle docking"/>
    <property type="evidence" value="ECO:0007669"/>
    <property type="project" value="TreeGrafter"/>
</dbReference>
<evidence type="ECO:0000256" key="1">
    <source>
        <dbReference type="ARBA" id="ARBA00004211"/>
    </source>
</evidence>
<evidence type="ECO:0000256" key="3">
    <source>
        <dbReference type="ARBA" id="ARBA00022692"/>
    </source>
</evidence>
<keyword evidence="11" id="KW-1185">Reference proteome</keyword>
<sequence length="333" mass="37772">MSYNNQYDNQHSNPYAGGNAQNSYANQNQGNGNNYQTSYASNPYTQDAYAQNTYQQPQQVQGSPYESYEMKGDASDFFSQIQSLKDDLSDYNDLIDRLERLQVKSLNAIGSDEINSIQNQIDSTSSNLEDLQGNTIKPKLQQLYKLCGKDTDKQKQAENLTQQFRTAITRLAKIEDGYNQSNIDKAVDQYKIVNPQASENQARQFVNDVGNQQVFDNAIAMSNRKGEAMTVLQEVQARHQEVERTEKMASELNRLFSDLQNLVFEQDELFDNANDNIQVAQDHLERGDANILKARDHAKKSRKWKWILFWIILIVCLAIIGGVVGGVISATKK</sequence>
<keyword evidence="4 8" id="KW-1133">Transmembrane helix</keyword>
<dbReference type="PANTHER" id="PTHR19957">
    <property type="entry name" value="SYNTAXIN"/>
    <property type="match status" value="1"/>
</dbReference>
<reference evidence="10" key="1">
    <citation type="submission" date="2020-10" db="EMBL/GenBank/DDBJ databases">
        <authorList>
            <person name="Roach M.J.R."/>
        </authorList>
    </citation>
    <scope>NUCLEOTIDE SEQUENCE</scope>
    <source>
        <strain evidence="10">CBS 1945</strain>
    </source>
</reference>
<evidence type="ECO:0000256" key="4">
    <source>
        <dbReference type="ARBA" id="ARBA00022989"/>
    </source>
</evidence>
<dbReference type="SMART" id="SM00397">
    <property type="entry name" value="t_SNARE"/>
    <property type="match status" value="1"/>
</dbReference>
<dbReference type="AlphaFoldDB" id="A0A875S6F5"/>
<dbReference type="GO" id="GO:0005886">
    <property type="term" value="C:plasma membrane"/>
    <property type="evidence" value="ECO:0007669"/>
    <property type="project" value="TreeGrafter"/>
</dbReference>
<dbReference type="InterPro" id="IPR000727">
    <property type="entry name" value="T_SNARE_dom"/>
</dbReference>
<dbReference type="GO" id="GO:0000149">
    <property type="term" value="F:SNARE binding"/>
    <property type="evidence" value="ECO:0007669"/>
    <property type="project" value="TreeGrafter"/>
</dbReference>
<evidence type="ECO:0000313" key="11">
    <source>
        <dbReference type="Proteomes" id="UP000662931"/>
    </source>
</evidence>
<dbReference type="GO" id="GO:0006886">
    <property type="term" value="P:intracellular protein transport"/>
    <property type="evidence" value="ECO:0007669"/>
    <property type="project" value="TreeGrafter"/>
</dbReference>
<feature type="compositionally biased region" description="Low complexity" evidence="7">
    <location>
        <begin position="15"/>
        <end position="36"/>
    </location>
</feature>
<evidence type="ECO:0000256" key="6">
    <source>
        <dbReference type="SAM" id="Coils"/>
    </source>
</evidence>
<keyword evidence="3 8" id="KW-0812">Transmembrane</keyword>
<dbReference type="PROSITE" id="PS50192">
    <property type="entry name" value="T_SNARE"/>
    <property type="match status" value="1"/>
</dbReference>
<dbReference type="InterPro" id="IPR045242">
    <property type="entry name" value="Syntaxin"/>
</dbReference>
<dbReference type="InterPro" id="IPR010989">
    <property type="entry name" value="SNARE"/>
</dbReference>
<dbReference type="EMBL" id="CP064815">
    <property type="protein sequence ID" value="QPG76503.1"/>
    <property type="molecule type" value="Genomic_DNA"/>
</dbReference>
<gene>
    <name evidence="10" type="ORF">FOA43_003892</name>
</gene>
<feature type="region of interest" description="Disordered" evidence="7">
    <location>
        <begin position="1"/>
        <end position="41"/>
    </location>
</feature>
<feature type="coiled-coil region" evidence="6">
    <location>
        <begin position="81"/>
        <end position="134"/>
    </location>
</feature>
<dbReference type="GO" id="GO:0005484">
    <property type="term" value="F:SNAP receptor activity"/>
    <property type="evidence" value="ECO:0007669"/>
    <property type="project" value="TreeGrafter"/>
</dbReference>
<evidence type="ECO:0000256" key="5">
    <source>
        <dbReference type="ARBA" id="ARBA00023136"/>
    </source>
</evidence>
<dbReference type="GO" id="GO:0006887">
    <property type="term" value="P:exocytosis"/>
    <property type="evidence" value="ECO:0007669"/>
    <property type="project" value="TreeGrafter"/>
</dbReference>
<dbReference type="Pfam" id="PF05739">
    <property type="entry name" value="SNARE"/>
    <property type="match status" value="1"/>
</dbReference>
<dbReference type="InterPro" id="IPR006011">
    <property type="entry name" value="Syntaxin_N"/>
</dbReference>
<evidence type="ECO:0000313" key="10">
    <source>
        <dbReference type="EMBL" id="QPG76503.1"/>
    </source>
</evidence>
<dbReference type="OrthoDB" id="10255013at2759"/>
<feature type="domain" description="T-SNARE coiled-coil homology" evidence="9">
    <location>
        <begin position="232"/>
        <end position="294"/>
    </location>
</feature>
<evidence type="ECO:0000256" key="8">
    <source>
        <dbReference type="SAM" id="Phobius"/>
    </source>
</evidence>
<dbReference type="SMART" id="SM00503">
    <property type="entry name" value="SynN"/>
    <property type="match status" value="1"/>
</dbReference>
<evidence type="ECO:0000256" key="7">
    <source>
        <dbReference type="SAM" id="MobiDB-lite"/>
    </source>
</evidence>
<comment type="similarity">
    <text evidence="2">Belongs to the syntaxin family.</text>
</comment>
<dbReference type="PANTHER" id="PTHR19957:SF307">
    <property type="entry name" value="PROTEIN SSO1-RELATED"/>
    <property type="match status" value="1"/>
</dbReference>
<organism evidence="10 11">
    <name type="scientific">Eeniella nana</name>
    <name type="common">Yeast</name>
    <name type="synonym">Brettanomyces nanus</name>
    <dbReference type="NCBI Taxonomy" id="13502"/>
    <lineage>
        <taxon>Eukaryota</taxon>
        <taxon>Fungi</taxon>
        <taxon>Dikarya</taxon>
        <taxon>Ascomycota</taxon>
        <taxon>Saccharomycotina</taxon>
        <taxon>Pichiomycetes</taxon>
        <taxon>Pichiales</taxon>
        <taxon>Pichiaceae</taxon>
        <taxon>Brettanomyces</taxon>
    </lineage>
</organism>
<dbReference type="SUPFAM" id="SSF47661">
    <property type="entry name" value="t-snare proteins"/>
    <property type="match status" value="1"/>
</dbReference>
<keyword evidence="5 8" id="KW-0472">Membrane</keyword>
<keyword evidence="6" id="KW-0175">Coiled coil</keyword>
<evidence type="ECO:0000256" key="2">
    <source>
        <dbReference type="ARBA" id="ARBA00009063"/>
    </source>
</evidence>
<dbReference type="Gene3D" id="1.20.58.70">
    <property type="match status" value="1"/>
</dbReference>
<feature type="transmembrane region" description="Helical" evidence="8">
    <location>
        <begin position="307"/>
        <end position="328"/>
    </location>
</feature>
<dbReference type="GeneID" id="62197292"/>
<dbReference type="RefSeq" id="XP_038780068.1">
    <property type="nucleotide sequence ID" value="XM_038924140.1"/>
</dbReference>
<accession>A0A875S6F5</accession>
<dbReference type="GO" id="GO:0006906">
    <property type="term" value="P:vesicle fusion"/>
    <property type="evidence" value="ECO:0007669"/>
    <property type="project" value="TreeGrafter"/>
</dbReference>
<proteinExistence type="inferred from homology"/>
<dbReference type="Proteomes" id="UP000662931">
    <property type="component" value="Chromosome 4"/>
</dbReference>
<dbReference type="KEGG" id="bnn:FOA43_003892"/>
<dbReference type="GO" id="GO:0012505">
    <property type="term" value="C:endomembrane system"/>
    <property type="evidence" value="ECO:0007669"/>
    <property type="project" value="TreeGrafter"/>
</dbReference>
<protein>
    <recommendedName>
        <fullName evidence="9">t-SNARE coiled-coil homology domain-containing protein</fullName>
    </recommendedName>
</protein>
<dbReference type="GO" id="GO:0031201">
    <property type="term" value="C:SNARE complex"/>
    <property type="evidence" value="ECO:0007669"/>
    <property type="project" value="TreeGrafter"/>
</dbReference>